<evidence type="ECO:0000313" key="3">
    <source>
        <dbReference type="EMBL" id="CAB3988456.1"/>
    </source>
</evidence>
<accession>A0A6S7GHK2</accession>
<keyword evidence="4" id="KW-1185">Reference proteome</keyword>
<organism evidence="3 4">
    <name type="scientific">Paramuricea clavata</name>
    <name type="common">Red gorgonian</name>
    <name type="synonym">Violescent sea-whip</name>
    <dbReference type="NCBI Taxonomy" id="317549"/>
    <lineage>
        <taxon>Eukaryota</taxon>
        <taxon>Metazoa</taxon>
        <taxon>Cnidaria</taxon>
        <taxon>Anthozoa</taxon>
        <taxon>Octocorallia</taxon>
        <taxon>Malacalcyonacea</taxon>
        <taxon>Plexauridae</taxon>
        <taxon>Paramuricea</taxon>
    </lineage>
</organism>
<sequence length="117" mass="12567">MAANSGDTIFGKIIRKEIPSEFLHEDDQCIVIKDISAQAPVHLLVIPKKPIVGLSGADDSDEQLLGHLLLVAKKVAAAQGCEKGYRIVINDGVDGGQSVYHLHVHVLGKRQLGWPPG</sequence>
<evidence type="ECO:0000256" key="1">
    <source>
        <dbReference type="PIRSR" id="PIRSR601310-1"/>
    </source>
</evidence>
<dbReference type="AlphaFoldDB" id="A0A6S7GHK2"/>
<dbReference type="PROSITE" id="PS00892">
    <property type="entry name" value="HIT_1"/>
    <property type="match status" value="1"/>
</dbReference>
<dbReference type="PROSITE" id="PS51084">
    <property type="entry name" value="HIT_2"/>
    <property type="match status" value="1"/>
</dbReference>
<evidence type="ECO:0000313" key="4">
    <source>
        <dbReference type="Proteomes" id="UP001152795"/>
    </source>
</evidence>
<evidence type="ECO:0000256" key="2">
    <source>
        <dbReference type="PIRSR" id="PIRSR601310-3"/>
    </source>
</evidence>
<dbReference type="OrthoDB" id="672793at2759"/>
<dbReference type="Gene3D" id="3.30.428.10">
    <property type="entry name" value="HIT-like"/>
    <property type="match status" value="1"/>
</dbReference>
<dbReference type="InterPro" id="IPR019808">
    <property type="entry name" value="Histidine_triad_CS"/>
</dbReference>
<comment type="caution">
    <text evidence="3">The sequence shown here is derived from an EMBL/GenBank/DDBJ whole genome shotgun (WGS) entry which is preliminary data.</text>
</comment>
<dbReference type="Proteomes" id="UP001152795">
    <property type="component" value="Unassembled WGS sequence"/>
</dbReference>
<dbReference type="PRINTS" id="PR00332">
    <property type="entry name" value="HISTRIAD"/>
</dbReference>
<dbReference type="EMBL" id="CACRXK020001327">
    <property type="protein sequence ID" value="CAB3988456.1"/>
    <property type="molecule type" value="Genomic_DNA"/>
</dbReference>
<dbReference type="SUPFAM" id="SSF54197">
    <property type="entry name" value="HIT-like"/>
    <property type="match status" value="1"/>
</dbReference>
<dbReference type="InterPro" id="IPR001310">
    <property type="entry name" value="Histidine_triad_HIT"/>
</dbReference>
<dbReference type="CDD" id="cd01276">
    <property type="entry name" value="PKCI_related"/>
    <property type="match status" value="1"/>
</dbReference>
<feature type="active site" description="Tele-AMP-histidine intermediate" evidence="1">
    <location>
        <position position="103"/>
    </location>
</feature>
<dbReference type="InterPro" id="IPR036265">
    <property type="entry name" value="HIT-like_sf"/>
</dbReference>
<name>A0A6S7GHK2_PARCT</name>
<gene>
    <name evidence="3" type="ORF">PACLA_8A030758</name>
</gene>
<protein>
    <submittedName>
        <fullName evidence="3">Histidine triad nucleotide-binding 1</fullName>
    </submittedName>
</protein>
<reference evidence="3" key="1">
    <citation type="submission" date="2020-04" db="EMBL/GenBank/DDBJ databases">
        <authorList>
            <person name="Alioto T."/>
            <person name="Alioto T."/>
            <person name="Gomez Garrido J."/>
        </authorList>
    </citation>
    <scope>NUCLEOTIDE SEQUENCE</scope>
    <source>
        <strain evidence="3">A484AB</strain>
    </source>
</reference>
<dbReference type="PANTHER" id="PTHR23089">
    <property type="entry name" value="HISTIDINE TRIAD HIT PROTEIN"/>
    <property type="match status" value="1"/>
</dbReference>
<feature type="short sequence motif" description="Histidine triad motif" evidence="2">
    <location>
        <begin position="101"/>
        <end position="105"/>
    </location>
</feature>
<dbReference type="FunFam" id="3.30.428.10:FF:000005">
    <property type="entry name" value="Histidine triad nucleotide-binding protein 1"/>
    <property type="match status" value="1"/>
</dbReference>
<dbReference type="GO" id="GO:0003824">
    <property type="term" value="F:catalytic activity"/>
    <property type="evidence" value="ECO:0007669"/>
    <property type="project" value="InterPro"/>
</dbReference>
<proteinExistence type="predicted"/>
<dbReference type="InterPro" id="IPR011146">
    <property type="entry name" value="HIT-like"/>
</dbReference>
<dbReference type="Pfam" id="PF01230">
    <property type="entry name" value="HIT"/>
    <property type="match status" value="1"/>
</dbReference>